<evidence type="ECO:0000256" key="6">
    <source>
        <dbReference type="NCBIfam" id="TIGR00922"/>
    </source>
</evidence>
<sequence length="209" mass="23950">MSMDKNGPEDVQIPEENTNIEKPAEEKEEKPKFLKQEKTDKPYWYVVYTYSGYENKVMDNLLKTVENHNLHDTIMDVKVPMEESVEVKNGKKRHVSRKMFPGYVMVKMFLTDESWYVVRNTRGVTGFVGPSSKPIPLSDAEVRSMGIENVRISLDVEVGNNVIVTSGPLESFVGVVEEVNTERQKVRVLVSMFGRDTSVELDFVQVKRI</sequence>
<dbReference type="Pfam" id="PF02357">
    <property type="entry name" value="NusG"/>
    <property type="match status" value="1"/>
</dbReference>
<dbReference type="SMART" id="SM00739">
    <property type="entry name" value="KOW"/>
    <property type="match status" value="1"/>
</dbReference>
<protein>
    <recommendedName>
        <fullName evidence="5 6">Transcription termination/antitermination protein NusG</fullName>
    </recommendedName>
</protein>
<dbReference type="EMBL" id="LSZW01000023">
    <property type="protein sequence ID" value="KXK66862.1"/>
    <property type="molecule type" value="Genomic_DNA"/>
</dbReference>
<comment type="caution">
    <text evidence="11">The sequence shown here is derived from an EMBL/GenBank/DDBJ whole genome shotgun (WGS) entry which is preliminary data.</text>
</comment>
<evidence type="ECO:0000259" key="10">
    <source>
        <dbReference type="SMART" id="SM00739"/>
    </source>
</evidence>
<dbReference type="InterPro" id="IPR001062">
    <property type="entry name" value="Transcrpt_antiterm_NusG"/>
</dbReference>
<dbReference type="SUPFAM" id="SSF50104">
    <property type="entry name" value="Translation proteins SH3-like domain"/>
    <property type="match status" value="1"/>
</dbReference>
<proteinExistence type="inferred from homology"/>
<dbReference type="InterPro" id="IPR043425">
    <property type="entry name" value="NusG-like"/>
</dbReference>
<evidence type="ECO:0000256" key="4">
    <source>
        <dbReference type="ARBA" id="ARBA00023163"/>
    </source>
</evidence>
<dbReference type="InterPro" id="IPR006645">
    <property type="entry name" value="NGN-like_dom"/>
</dbReference>
<dbReference type="Proteomes" id="UP000070366">
    <property type="component" value="Unassembled WGS sequence"/>
</dbReference>
<gene>
    <name evidence="5" type="primary">nusG</name>
    <name evidence="11" type="ORF">HMPREF3293_00250</name>
</gene>
<dbReference type="GO" id="GO:0006354">
    <property type="term" value="P:DNA-templated transcription elongation"/>
    <property type="evidence" value="ECO:0007669"/>
    <property type="project" value="UniProtKB-UniRule"/>
</dbReference>
<dbReference type="GO" id="GO:0005829">
    <property type="term" value="C:cytosol"/>
    <property type="evidence" value="ECO:0007669"/>
    <property type="project" value="TreeGrafter"/>
</dbReference>
<dbReference type="HAMAP" id="MF_00948">
    <property type="entry name" value="NusG"/>
    <property type="match status" value="1"/>
</dbReference>
<dbReference type="Gene3D" id="3.30.70.940">
    <property type="entry name" value="NusG, N-terminal domain"/>
    <property type="match status" value="1"/>
</dbReference>
<dbReference type="NCBIfam" id="TIGR00922">
    <property type="entry name" value="nusG"/>
    <property type="match status" value="1"/>
</dbReference>
<evidence type="ECO:0000256" key="7">
    <source>
        <dbReference type="RuleBase" id="RU000538"/>
    </source>
</evidence>
<dbReference type="CDD" id="cd09891">
    <property type="entry name" value="NGN_Bact_1"/>
    <property type="match status" value="1"/>
</dbReference>
<dbReference type="AlphaFoldDB" id="A0A136Q884"/>
<dbReference type="InterPro" id="IPR047050">
    <property type="entry name" value="NGN"/>
</dbReference>
<dbReference type="InterPro" id="IPR036735">
    <property type="entry name" value="NGN_dom_sf"/>
</dbReference>
<dbReference type="GO" id="GO:0032784">
    <property type="term" value="P:regulation of DNA-templated transcription elongation"/>
    <property type="evidence" value="ECO:0007669"/>
    <property type="project" value="InterPro"/>
</dbReference>
<comment type="function">
    <text evidence="5 7">Participates in transcription elongation, termination and antitermination.</text>
</comment>
<dbReference type="PANTHER" id="PTHR30265">
    <property type="entry name" value="RHO-INTERACTING TRANSCRIPTION TERMINATION FACTOR NUSG"/>
    <property type="match status" value="1"/>
</dbReference>
<dbReference type="InterPro" id="IPR014722">
    <property type="entry name" value="Rib_uL2_dom2"/>
</dbReference>
<dbReference type="PRINTS" id="PR00338">
    <property type="entry name" value="NUSGTNSCPFCT"/>
</dbReference>
<accession>A0A136Q884</accession>
<feature type="compositionally biased region" description="Basic and acidic residues" evidence="8">
    <location>
        <begin position="22"/>
        <end position="33"/>
    </location>
</feature>
<dbReference type="SMART" id="SM00738">
    <property type="entry name" value="NGN"/>
    <property type="match status" value="1"/>
</dbReference>
<keyword evidence="1 5" id="KW-0806">Transcription termination</keyword>
<dbReference type="Gene3D" id="2.30.30.30">
    <property type="match status" value="1"/>
</dbReference>
<keyword evidence="4 5" id="KW-0804">Transcription</keyword>
<dbReference type="Pfam" id="PF00467">
    <property type="entry name" value="KOW"/>
    <property type="match status" value="1"/>
</dbReference>
<keyword evidence="2 5" id="KW-0889">Transcription antitermination</keyword>
<evidence type="ECO:0000256" key="1">
    <source>
        <dbReference type="ARBA" id="ARBA00022472"/>
    </source>
</evidence>
<keyword evidence="12" id="KW-1185">Reference proteome</keyword>
<evidence type="ECO:0000313" key="11">
    <source>
        <dbReference type="EMBL" id="KXK66862.1"/>
    </source>
</evidence>
<dbReference type="STRING" id="626937.HMPREF3293_00250"/>
<evidence type="ECO:0000256" key="8">
    <source>
        <dbReference type="SAM" id="MobiDB-lite"/>
    </source>
</evidence>
<keyword evidence="3 5" id="KW-0805">Transcription regulation</keyword>
<dbReference type="CDD" id="cd06091">
    <property type="entry name" value="KOW_NusG"/>
    <property type="match status" value="1"/>
</dbReference>
<comment type="similarity">
    <text evidence="5 7">Belongs to the NusG family.</text>
</comment>
<dbReference type="RefSeq" id="WP_258107159.1">
    <property type="nucleotide sequence ID" value="NZ_CABMOF010000017.1"/>
</dbReference>
<dbReference type="FunFam" id="3.30.70.940:FF:000002">
    <property type="entry name" value="Transcription termination/antitermination protein NusG"/>
    <property type="match status" value="1"/>
</dbReference>
<name>A0A136Q884_9FIRM</name>
<dbReference type="InterPro" id="IPR008991">
    <property type="entry name" value="Translation_prot_SH3-like_sf"/>
</dbReference>
<feature type="domain" description="NusG-like N-terminal" evidence="9">
    <location>
        <begin position="41"/>
        <end position="149"/>
    </location>
</feature>
<evidence type="ECO:0000256" key="3">
    <source>
        <dbReference type="ARBA" id="ARBA00023015"/>
    </source>
</evidence>
<dbReference type="GO" id="GO:0031564">
    <property type="term" value="P:transcription antitermination"/>
    <property type="evidence" value="ECO:0007669"/>
    <property type="project" value="UniProtKB-UniRule"/>
</dbReference>
<evidence type="ECO:0000256" key="2">
    <source>
        <dbReference type="ARBA" id="ARBA00022814"/>
    </source>
</evidence>
<dbReference type="PANTHER" id="PTHR30265:SF2">
    <property type="entry name" value="TRANSCRIPTION TERMINATION_ANTITERMINATION PROTEIN NUSG"/>
    <property type="match status" value="1"/>
</dbReference>
<reference evidence="11 12" key="1">
    <citation type="submission" date="2016-02" db="EMBL/GenBank/DDBJ databases">
        <authorList>
            <person name="Wen L."/>
            <person name="He K."/>
            <person name="Yang H."/>
        </authorList>
    </citation>
    <scope>NUCLEOTIDE SEQUENCE [LARGE SCALE GENOMIC DNA]</scope>
    <source>
        <strain evidence="11 12">DSM 22607</strain>
    </source>
</reference>
<evidence type="ECO:0000259" key="9">
    <source>
        <dbReference type="SMART" id="SM00738"/>
    </source>
</evidence>
<evidence type="ECO:0000313" key="12">
    <source>
        <dbReference type="Proteomes" id="UP000070366"/>
    </source>
</evidence>
<evidence type="ECO:0000256" key="5">
    <source>
        <dbReference type="HAMAP-Rule" id="MF_00948"/>
    </source>
</evidence>
<dbReference type="SUPFAM" id="SSF82679">
    <property type="entry name" value="N-utilization substance G protein NusG, N-terminal domain"/>
    <property type="match status" value="1"/>
</dbReference>
<dbReference type="GO" id="GO:0006353">
    <property type="term" value="P:DNA-templated transcription termination"/>
    <property type="evidence" value="ECO:0007669"/>
    <property type="project" value="UniProtKB-UniRule"/>
</dbReference>
<feature type="region of interest" description="Disordered" evidence="8">
    <location>
        <begin position="1"/>
        <end position="33"/>
    </location>
</feature>
<feature type="domain" description="KOW" evidence="10">
    <location>
        <begin position="155"/>
        <end position="182"/>
    </location>
</feature>
<dbReference type="InterPro" id="IPR005824">
    <property type="entry name" value="KOW"/>
</dbReference>
<organism evidence="11 12">
    <name type="scientific">Christensenella minuta</name>
    <dbReference type="NCBI Taxonomy" id="626937"/>
    <lineage>
        <taxon>Bacteria</taxon>
        <taxon>Bacillati</taxon>
        <taxon>Bacillota</taxon>
        <taxon>Clostridia</taxon>
        <taxon>Christensenellales</taxon>
        <taxon>Christensenellaceae</taxon>
        <taxon>Christensenella</taxon>
    </lineage>
</organism>
<dbReference type="PATRIC" id="fig|626937.4.peg.253"/>